<keyword evidence="3" id="KW-1185">Reference proteome</keyword>
<feature type="compositionally biased region" description="Polar residues" evidence="1">
    <location>
        <begin position="210"/>
        <end position="223"/>
    </location>
</feature>
<feature type="region of interest" description="Disordered" evidence="1">
    <location>
        <begin position="154"/>
        <end position="223"/>
    </location>
</feature>
<protein>
    <submittedName>
        <fullName evidence="2">Uncharacterized protein</fullName>
    </submittedName>
</protein>
<proteinExistence type="predicted"/>
<feature type="compositionally biased region" description="Polar residues" evidence="1">
    <location>
        <begin position="154"/>
        <end position="163"/>
    </location>
</feature>
<dbReference type="AlphaFoldDB" id="M2R9Y8"/>
<name>M2R9Y8_CERS8</name>
<dbReference type="EMBL" id="KB445800">
    <property type="protein sequence ID" value="EMD35591.1"/>
    <property type="molecule type" value="Genomic_DNA"/>
</dbReference>
<organism evidence="2 3">
    <name type="scientific">Ceriporiopsis subvermispora (strain B)</name>
    <name type="common">White-rot fungus</name>
    <name type="synonym">Gelatoporia subvermispora</name>
    <dbReference type="NCBI Taxonomy" id="914234"/>
    <lineage>
        <taxon>Eukaryota</taxon>
        <taxon>Fungi</taxon>
        <taxon>Dikarya</taxon>
        <taxon>Basidiomycota</taxon>
        <taxon>Agaricomycotina</taxon>
        <taxon>Agaricomycetes</taxon>
        <taxon>Polyporales</taxon>
        <taxon>Gelatoporiaceae</taxon>
        <taxon>Gelatoporia</taxon>
    </lineage>
</organism>
<feature type="compositionally biased region" description="Polar residues" evidence="1">
    <location>
        <begin position="171"/>
        <end position="185"/>
    </location>
</feature>
<evidence type="ECO:0000256" key="1">
    <source>
        <dbReference type="SAM" id="MobiDB-lite"/>
    </source>
</evidence>
<dbReference type="Proteomes" id="UP000016930">
    <property type="component" value="Unassembled WGS sequence"/>
</dbReference>
<dbReference type="HOGENOM" id="CLU_1239983_0_0_1"/>
<evidence type="ECO:0000313" key="2">
    <source>
        <dbReference type="EMBL" id="EMD35591.1"/>
    </source>
</evidence>
<accession>M2R9Y8</accession>
<feature type="compositionally biased region" description="Polar residues" evidence="1">
    <location>
        <begin position="84"/>
        <end position="123"/>
    </location>
</feature>
<evidence type="ECO:0000313" key="3">
    <source>
        <dbReference type="Proteomes" id="UP000016930"/>
    </source>
</evidence>
<feature type="region of interest" description="Disordered" evidence="1">
    <location>
        <begin position="62"/>
        <end position="126"/>
    </location>
</feature>
<sequence length="223" mass="24214">MSAYFEGPAQWLLLLHDPRTGNGFYVDCNQWPPTVIVDHPSLLPRRQPPPVGVPMHSQHYPQPSITLSEDSTRSGPGMLPQAYNHGTWQRYPQSSSYQQASNPVQPCTGSSGTVSDASPSSMSHVAGSPSGVWHYASPDNTQTSSWNGYITQPQVNPYNAQPQVSPPRSPAVTSGGSYLPQTDAPQSPWDAGTTFMPATQYTNVWGAGNGQQPHAQDPQYHNM</sequence>
<gene>
    <name evidence="2" type="ORF">CERSUDRAFT_85536</name>
</gene>
<reference evidence="2 3" key="1">
    <citation type="journal article" date="2012" name="Proc. Natl. Acad. Sci. U.S.A.">
        <title>Comparative genomics of Ceriporiopsis subvermispora and Phanerochaete chrysosporium provide insight into selective ligninolysis.</title>
        <authorList>
            <person name="Fernandez-Fueyo E."/>
            <person name="Ruiz-Duenas F.J."/>
            <person name="Ferreira P."/>
            <person name="Floudas D."/>
            <person name="Hibbett D.S."/>
            <person name="Canessa P."/>
            <person name="Larrondo L.F."/>
            <person name="James T.Y."/>
            <person name="Seelenfreund D."/>
            <person name="Lobos S."/>
            <person name="Polanco R."/>
            <person name="Tello M."/>
            <person name="Honda Y."/>
            <person name="Watanabe T."/>
            <person name="Watanabe T."/>
            <person name="Ryu J.S."/>
            <person name="Kubicek C.P."/>
            <person name="Schmoll M."/>
            <person name="Gaskell J."/>
            <person name="Hammel K.E."/>
            <person name="St John F.J."/>
            <person name="Vanden Wymelenberg A."/>
            <person name="Sabat G."/>
            <person name="Splinter BonDurant S."/>
            <person name="Syed K."/>
            <person name="Yadav J.S."/>
            <person name="Doddapaneni H."/>
            <person name="Subramanian V."/>
            <person name="Lavin J.L."/>
            <person name="Oguiza J.A."/>
            <person name="Perez G."/>
            <person name="Pisabarro A.G."/>
            <person name="Ramirez L."/>
            <person name="Santoyo F."/>
            <person name="Master E."/>
            <person name="Coutinho P.M."/>
            <person name="Henrissat B."/>
            <person name="Lombard V."/>
            <person name="Magnuson J.K."/>
            <person name="Kuees U."/>
            <person name="Hori C."/>
            <person name="Igarashi K."/>
            <person name="Samejima M."/>
            <person name="Held B.W."/>
            <person name="Barry K.W."/>
            <person name="LaButti K.M."/>
            <person name="Lapidus A."/>
            <person name="Lindquist E.A."/>
            <person name="Lucas S.M."/>
            <person name="Riley R."/>
            <person name="Salamov A.A."/>
            <person name="Hoffmeister D."/>
            <person name="Schwenk D."/>
            <person name="Hadar Y."/>
            <person name="Yarden O."/>
            <person name="de Vries R.P."/>
            <person name="Wiebenga A."/>
            <person name="Stenlid J."/>
            <person name="Eastwood D."/>
            <person name="Grigoriev I.V."/>
            <person name="Berka R.M."/>
            <person name="Blanchette R.A."/>
            <person name="Kersten P."/>
            <person name="Martinez A.T."/>
            <person name="Vicuna R."/>
            <person name="Cullen D."/>
        </authorList>
    </citation>
    <scope>NUCLEOTIDE SEQUENCE [LARGE SCALE GENOMIC DNA]</scope>
    <source>
        <strain evidence="2 3">B</strain>
    </source>
</reference>